<keyword evidence="2" id="KW-0812">Transmembrane</keyword>
<feature type="signal peptide" evidence="3">
    <location>
        <begin position="1"/>
        <end position="21"/>
    </location>
</feature>
<keyword evidence="3" id="KW-0732">Signal</keyword>
<keyword evidence="2" id="KW-1133">Transmembrane helix</keyword>
<comment type="caution">
    <text evidence="4">The sequence shown here is derived from an EMBL/GenBank/DDBJ whole genome shotgun (WGS) entry which is preliminary data.</text>
</comment>
<evidence type="ECO:0000313" key="4">
    <source>
        <dbReference type="EMBL" id="KAL3866530.1"/>
    </source>
</evidence>
<protein>
    <submittedName>
        <fullName evidence="4">Uncharacterized protein</fullName>
    </submittedName>
</protein>
<feature type="compositionally biased region" description="Basic and acidic residues" evidence="1">
    <location>
        <begin position="41"/>
        <end position="54"/>
    </location>
</feature>
<dbReference type="AlphaFoldDB" id="A0ABD3W1P2"/>
<evidence type="ECO:0000256" key="1">
    <source>
        <dbReference type="SAM" id="MobiDB-lite"/>
    </source>
</evidence>
<evidence type="ECO:0000313" key="5">
    <source>
        <dbReference type="Proteomes" id="UP001634394"/>
    </source>
</evidence>
<dbReference type="EMBL" id="JBJQND010000009">
    <property type="protein sequence ID" value="KAL3866530.1"/>
    <property type="molecule type" value="Genomic_DNA"/>
</dbReference>
<feature type="chain" id="PRO_5044755860" evidence="3">
    <location>
        <begin position="22"/>
        <end position="172"/>
    </location>
</feature>
<proteinExistence type="predicted"/>
<feature type="transmembrane region" description="Helical" evidence="2">
    <location>
        <begin position="59"/>
        <end position="82"/>
    </location>
</feature>
<feature type="region of interest" description="Disordered" evidence="1">
    <location>
        <begin position="26"/>
        <end position="54"/>
    </location>
</feature>
<keyword evidence="2" id="KW-0472">Membrane</keyword>
<evidence type="ECO:0000256" key="2">
    <source>
        <dbReference type="SAM" id="Phobius"/>
    </source>
</evidence>
<evidence type="ECO:0000256" key="3">
    <source>
        <dbReference type="SAM" id="SignalP"/>
    </source>
</evidence>
<reference evidence="4 5" key="1">
    <citation type="submission" date="2024-11" db="EMBL/GenBank/DDBJ databases">
        <title>Chromosome-level genome assembly of the freshwater bivalve Anodonta woodiana.</title>
        <authorList>
            <person name="Chen X."/>
        </authorList>
    </citation>
    <scope>NUCLEOTIDE SEQUENCE [LARGE SCALE GENOMIC DNA]</scope>
    <source>
        <strain evidence="4">MN2024</strain>
        <tissue evidence="4">Gills</tissue>
    </source>
</reference>
<accession>A0ABD3W1P2</accession>
<dbReference type="Proteomes" id="UP001634394">
    <property type="component" value="Unassembled WGS sequence"/>
</dbReference>
<sequence>MGLLMNMLFLALCLFTENIRCDDSGPDYEDNSDNGVGLRGGDSHEHDDEHPERHGDGKMIIVIPVVGVLVLIILVTCGICILKKYNQKKIRTRNYQEKGEIEKHQLSFPVIVSDNPPPYTPKMEEGEMKPAPMDFLGYGTGWYAPTIVSMPPPYTKVVNQSFHPDSSAPPEY</sequence>
<keyword evidence="5" id="KW-1185">Reference proteome</keyword>
<organism evidence="4 5">
    <name type="scientific">Sinanodonta woodiana</name>
    <name type="common">Chinese pond mussel</name>
    <name type="synonym">Anodonta woodiana</name>
    <dbReference type="NCBI Taxonomy" id="1069815"/>
    <lineage>
        <taxon>Eukaryota</taxon>
        <taxon>Metazoa</taxon>
        <taxon>Spiralia</taxon>
        <taxon>Lophotrochozoa</taxon>
        <taxon>Mollusca</taxon>
        <taxon>Bivalvia</taxon>
        <taxon>Autobranchia</taxon>
        <taxon>Heteroconchia</taxon>
        <taxon>Palaeoheterodonta</taxon>
        <taxon>Unionida</taxon>
        <taxon>Unionoidea</taxon>
        <taxon>Unionidae</taxon>
        <taxon>Unioninae</taxon>
        <taxon>Sinanodonta</taxon>
    </lineage>
</organism>
<gene>
    <name evidence="4" type="ORF">ACJMK2_043823</name>
</gene>
<name>A0ABD3W1P2_SINWO</name>